<gene>
    <name evidence="2" type="ORF">EFB14_03015</name>
    <name evidence="1" type="ORF">GGQ65_001145</name>
</gene>
<comment type="caution">
    <text evidence="1">The sequence shown here is derived from an EMBL/GenBank/DDBJ whole genome shotgun (WGS) entry which is preliminary data.</text>
</comment>
<dbReference type="EMBL" id="RJJU01000002">
    <property type="protein sequence ID" value="RUM16307.1"/>
    <property type="molecule type" value="Genomic_DNA"/>
</dbReference>
<organism evidence="1 4">
    <name type="scientific">Rhizobium fabae</name>
    <dbReference type="NCBI Taxonomy" id="573179"/>
    <lineage>
        <taxon>Bacteria</taxon>
        <taxon>Pseudomonadati</taxon>
        <taxon>Pseudomonadota</taxon>
        <taxon>Alphaproteobacteria</taxon>
        <taxon>Hyphomicrobiales</taxon>
        <taxon>Rhizobiaceae</taxon>
        <taxon>Rhizobium/Agrobacterium group</taxon>
        <taxon>Rhizobium</taxon>
    </lineage>
</organism>
<dbReference type="RefSeq" id="WP_126822563.1">
    <property type="nucleotide sequence ID" value="NZ_JACIDG010000003.1"/>
</dbReference>
<evidence type="ECO:0000313" key="4">
    <source>
        <dbReference type="Proteomes" id="UP000545490"/>
    </source>
</evidence>
<dbReference type="Proteomes" id="UP000272004">
    <property type="component" value="Unassembled WGS sequence"/>
</dbReference>
<name>A0A7W6B809_9HYPH</name>
<protein>
    <submittedName>
        <fullName evidence="1">Uncharacterized protein</fullName>
    </submittedName>
</protein>
<evidence type="ECO:0000313" key="1">
    <source>
        <dbReference type="EMBL" id="MBB3913875.1"/>
    </source>
</evidence>
<dbReference type="Proteomes" id="UP000545490">
    <property type="component" value="Unassembled WGS sequence"/>
</dbReference>
<evidence type="ECO:0000313" key="3">
    <source>
        <dbReference type="Proteomes" id="UP000272004"/>
    </source>
</evidence>
<evidence type="ECO:0000313" key="2">
    <source>
        <dbReference type="EMBL" id="RUM16307.1"/>
    </source>
</evidence>
<reference evidence="2 3" key="1">
    <citation type="submission" date="2018-11" db="EMBL/GenBank/DDBJ databases">
        <authorList>
            <person name="Huo Y."/>
        </authorList>
    </citation>
    <scope>NUCLEOTIDE SEQUENCE [LARGE SCALE GENOMIC DNA]</scope>
    <source>
        <strain evidence="2 3">CCBAU 33202</strain>
    </source>
</reference>
<sequence>MYARFFKRISYIKLIAKTPVSQKMYSVQHATFWEAHMCCGEGHTVTLEADANSFFGVLSVRWEDVLKAVYTCLAKADIKFTVGSLKIIPTHYAIDYSASKVKSNISLDADIVTAINAELSKIFDGAGVERLDLTHFPFDISRDAIPQCAACCCSGNGGVPGMCCPC</sequence>
<keyword evidence="3" id="KW-1185">Reference proteome</keyword>
<dbReference type="AlphaFoldDB" id="A0A7W6B809"/>
<proteinExistence type="predicted"/>
<accession>A0A7W6B809</accession>
<dbReference type="EMBL" id="JACIDG010000003">
    <property type="protein sequence ID" value="MBB3913875.1"/>
    <property type="molecule type" value="Genomic_DNA"/>
</dbReference>
<reference evidence="1 4" key="2">
    <citation type="submission" date="2020-08" db="EMBL/GenBank/DDBJ databases">
        <title>Genomic Encyclopedia of Type Strains, Phase IV (KMG-IV): sequencing the most valuable type-strain genomes for metagenomic binning, comparative biology and taxonomic classification.</title>
        <authorList>
            <person name="Goeker M."/>
        </authorList>
    </citation>
    <scope>NUCLEOTIDE SEQUENCE [LARGE SCALE GENOMIC DNA]</scope>
    <source>
        <strain evidence="1 4">DSM 19331</strain>
    </source>
</reference>